<keyword evidence="3" id="KW-1185">Reference proteome</keyword>
<evidence type="ECO:0000256" key="1">
    <source>
        <dbReference type="SAM" id="MobiDB-lite"/>
    </source>
</evidence>
<feature type="region of interest" description="Disordered" evidence="1">
    <location>
        <begin position="57"/>
        <end position="113"/>
    </location>
</feature>
<feature type="compositionally biased region" description="Basic and acidic residues" evidence="1">
    <location>
        <begin position="155"/>
        <end position="172"/>
    </location>
</feature>
<comment type="caution">
    <text evidence="2">The sequence shown here is derived from an EMBL/GenBank/DDBJ whole genome shotgun (WGS) entry which is preliminary data.</text>
</comment>
<protein>
    <submittedName>
        <fullName evidence="2">Uncharacterized protein</fullName>
    </submittedName>
</protein>
<name>A0AAD1XYY7_EUPCR</name>
<reference evidence="2" key="1">
    <citation type="submission" date="2023-07" db="EMBL/GenBank/DDBJ databases">
        <authorList>
            <consortium name="AG Swart"/>
            <person name="Singh M."/>
            <person name="Singh A."/>
            <person name="Seah K."/>
            <person name="Emmerich C."/>
        </authorList>
    </citation>
    <scope>NUCLEOTIDE SEQUENCE</scope>
    <source>
        <strain evidence="2">DP1</strain>
    </source>
</reference>
<proteinExistence type="predicted"/>
<dbReference type="AlphaFoldDB" id="A0AAD1XYY7"/>
<gene>
    <name evidence="2" type="ORF">ECRASSUSDP1_LOCUS22692</name>
</gene>
<dbReference type="EMBL" id="CAMPGE010023283">
    <property type="protein sequence ID" value="CAI2381241.1"/>
    <property type="molecule type" value="Genomic_DNA"/>
</dbReference>
<evidence type="ECO:0000313" key="3">
    <source>
        <dbReference type="Proteomes" id="UP001295684"/>
    </source>
</evidence>
<feature type="compositionally biased region" description="Low complexity" evidence="1">
    <location>
        <begin position="404"/>
        <end position="421"/>
    </location>
</feature>
<evidence type="ECO:0000313" key="2">
    <source>
        <dbReference type="EMBL" id="CAI2381241.1"/>
    </source>
</evidence>
<feature type="compositionally biased region" description="Polar residues" evidence="1">
    <location>
        <begin position="432"/>
        <end position="445"/>
    </location>
</feature>
<feature type="compositionally biased region" description="Polar residues" evidence="1">
    <location>
        <begin position="58"/>
        <end position="70"/>
    </location>
</feature>
<accession>A0AAD1XYY7</accession>
<sequence length="685" mass="79082">MDLSISALAKKFNSIAQKPQSTKNKRLSLFSKETSNDRTRINLLTTKKQNLVPEKQETANFVSKATNSSKFSKRTALRQPDIDKISSLVIPHNDDYSSEEESESETHTYSEGEFSESFSVEIKDNAEGKHLKSKETKSLKEYIERVNKSDYSYDPSKEDSREFKLPPKPDGKYLRRTRKNYEIIQNFIKKQQKVFKKQKSVKINTLVDVQDPNSALLGENLHNKEMQRSSTRFNNSYIVKNRNSLFGGESISGFGKQKSILKKPSNFEVPKSSFYNSQINLEDSKVSKSSKLVLKRKSTKIEIQDLESFVNSQTNLKPNDDQDELDSLPSYVSEAAMREDFNTDIKPRKSTLADNPHFPIVNISFPKNDSLNNEITPKVKKNNPLEFPSLKSKMTGITVQINHPKIPNKSNNTKSSSKNSPHPTPHAITKSPPHNQPLTTSQKPSPSHEASAEEDSKTNLQPHHFSTLKRSQNARRGAFRAITIFDKDKMEYSAIGNAPDMKLLEDLKHVRPVSSRPRKKSRRKKKYKLRNKLGPAPKIDIDQEIFRDRERRARREMKRINVLRDRELKEYNRTANPWLKKSRNGNFKKIDLNTEESRKYRSHINPLIFGSEFYFTEKSLKMHKPSQYPFDLKHTIGPSIEYNKFHDSQFGVNKGESENTLIPGENSRIHSQYFSSNREFDRFIK</sequence>
<dbReference type="Proteomes" id="UP001295684">
    <property type="component" value="Unassembled WGS sequence"/>
</dbReference>
<feature type="region of interest" description="Disordered" evidence="1">
    <location>
        <begin position="150"/>
        <end position="172"/>
    </location>
</feature>
<organism evidence="2 3">
    <name type="scientific">Euplotes crassus</name>
    <dbReference type="NCBI Taxonomy" id="5936"/>
    <lineage>
        <taxon>Eukaryota</taxon>
        <taxon>Sar</taxon>
        <taxon>Alveolata</taxon>
        <taxon>Ciliophora</taxon>
        <taxon>Intramacronucleata</taxon>
        <taxon>Spirotrichea</taxon>
        <taxon>Hypotrichia</taxon>
        <taxon>Euplotida</taxon>
        <taxon>Euplotidae</taxon>
        <taxon>Moneuplotes</taxon>
    </lineage>
</organism>
<feature type="region of interest" description="Disordered" evidence="1">
    <location>
        <begin position="402"/>
        <end position="473"/>
    </location>
</feature>